<organism evidence="1 2">
    <name type="scientific">Mycolicibacterium fortuitum subsp. acetamidolyticum</name>
    <dbReference type="NCBI Taxonomy" id="144550"/>
    <lineage>
        <taxon>Bacteria</taxon>
        <taxon>Bacillati</taxon>
        <taxon>Actinomycetota</taxon>
        <taxon>Actinomycetes</taxon>
        <taxon>Mycobacteriales</taxon>
        <taxon>Mycobacteriaceae</taxon>
        <taxon>Mycolicibacterium</taxon>
    </lineage>
</organism>
<reference evidence="1 2" key="1">
    <citation type="journal article" date="2016" name="Genome Announc.">
        <title>Draft Genome Sequences of Five Rapidly Growing Mycobacterium Species, M. thermoresistibile, M. fortuitum subsp. acetamidolyticum, M. canariasense, M. brisbanense, and M. novocastrense.</title>
        <authorList>
            <person name="Katahira K."/>
            <person name="Ogura Y."/>
            <person name="Gotoh Y."/>
            <person name="Hayashi T."/>
        </authorList>
    </citation>
    <scope>NUCLEOTIDE SEQUENCE [LARGE SCALE GENOMIC DNA]</scope>
    <source>
        <strain evidence="1 2">JCM6368</strain>
    </source>
</reference>
<accession>A0A100WN59</accession>
<name>A0A100WN59_MYCFO</name>
<reference evidence="2" key="2">
    <citation type="submission" date="2016-02" db="EMBL/GenBank/DDBJ databases">
        <title>Draft genome sequence of five rapidly growing Mycobacterium species.</title>
        <authorList>
            <person name="Katahira K."/>
            <person name="Gotou Y."/>
            <person name="Iida K."/>
            <person name="Ogura Y."/>
            <person name="Hayashi T."/>
        </authorList>
    </citation>
    <scope>NUCLEOTIDE SEQUENCE [LARGE SCALE GENOMIC DNA]</scope>
    <source>
        <strain evidence="2">JCM6368</strain>
    </source>
</reference>
<dbReference type="Proteomes" id="UP000069705">
    <property type="component" value="Unassembled WGS sequence"/>
</dbReference>
<dbReference type="EMBL" id="BCSZ01000014">
    <property type="protein sequence ID" value="GAT01603.1"/>
    <property type="molecule type" value="Genomic_DNA"/>
</dbReference>
<evidence type="ECO:0000313" key="2">
    <source>
        <dbReference type="Proteomes" id="UP000069705"/>
    </source>
</evidence>
<comment type="caution">
    <text evidence="1">The sequence shown here is derived from an EMBL/GenBank/DDBJ whole genome shotgun (WGS) entry which is preliminary data.</text>
</comment>
<protein>
    <submittedName>
        <fullName evidence="1">Uncharacterized protein</fullName>
    </submittedName>
</protein>
<dbReference type="AlphaFoldDB" id="A0A100WN59"/>
<sequence>MVKILDTCAAIERYEWRRDLVDHRPDKAIPEDFGVLHACHLPPNTASGLLAEVLDAKEPVFASHGRVAGTACGRFVSVLLPMSFDSEHPKACSRCLDAIGVKGG</sequence>
<proteinExistence type="predicted"/>
<dbReference type="RefSeq" id="WP_131809010.1">
    <property type="nucleotide sequence ID" value="NZ_BCSZ01000014.1"/>
</dbReference>
<gene>
    <name evidence="1" type="ORF">RMCFA_1715</name>
</gene>
<evidence type="ECO:0000313" key="1">
    <source>
        <dbReference type="EMBL" id="GAT01603.1"/>
    </source>
</evidence>